<dbReference type="Proteomes" id="UP001234581">
    <property type="component" value="Unassembled WGS sequence"/>
</dbReference>
<dbReference type="InterPro" id="IPR049317">
    <property type="entry name" value="GCIP-like_N"/>
</dbReference>
<dbReference type="GO" id="GO:0005634">
    <property type="term" value="C:nucleus"/>
    <property type="evidence" value="ECO:0007669"/>
    <property type="project" value="TreeGrafter"/>
</dbReference>
<dbReference type="EMBL" id="JARTCD010000053">
    <property type="protein sequence ID" value="KAJ8655103.1"/>
    <property type="molecule type" value="Genomic_DNA"/>
</dbReference>
<dbReference type="GeneID" id="83216717"/>
<sequence length="304" mass="34445">MATEQEFQQKLKACCSMAETYLEDIKIDRPVTDDAFDTADLQDKMSKLAKVLSHDATKFTIACKPPRKPAEGVRMVDEMSNTFFRLVGFYNTIPASAGQQYRDTYRKAIRDLLMGALSLWHAFRDDGNKFMVPTAALWETCKMMETGLPANNQAAVLAQWKDMQATMEDAKQEVHELAEGGDDDEDGDIEPEMKPVAAQCAKLVDLAVFVSTKIERRCLRETKDVNICDQLYIKSSALADETDVVVSQLYDVDDPEIMRTKHIAAYVDCLCDLMAFAQKHTTEEHSKWFEMGIKKVREIAEKKQ</sequence>
<protein>
    <recommendedName>
        <fullName evidence="1">Cyclin-D1-binding protein 1-like N-terminal domain-containing protein</fullName>
    </recommendedName>
</protein>
<accession>A0AAD7XW18</accession>
<evidence type="ECO:0000313" key="3">
    <source>
        <dbReference type="Proteomes" id="UP001234581"/>
    </source>
</evidence>
<dbReference type="InterPro" id="IPR026907">
    <property type="entry name" value="GCIP-like"/>
</dbReference>
<comment type="caution">
    <text evidence="2">The sequence shown here is derived from an EMBL/GenBank/DDBJ whole genome shotgun (WGS) entry which is preliminary data.</text>
</comment>
<feature type="domain" description="Cyclin-D1-binding protein 1-like N-terminal" evidence="1">
    <location>
        <begin position="46"/>
        <end position="179"/>
    </location>
</feature>
<dbReference type="AlphaFoldDB" id="A0AAD7XW18"/>
<dbReference type="Pfam" id="PF13324">
    <property type="entry name" value="GCIP_N"/>
    <property type="match status" value="1"/>
</dbReference>
<dbReference type="Gene3D" id="1.20.1420.10">
    <property type="entry name" value="Talin, central domain"/>
    <property type="match status" value="1"/>
</dbReference>
<keyword evidence="3" id="KW-1185">Reference proteome</keyword>
<dbReference type="PANTHER" id="PTHR15492">
    <property type="entry name" value="CYCLIN D1-BINDING PROTEIN 1"/>
    <property type="match status" value="1"/>
</dbReference>
<dbReference type="RefSeq" id="XP_058340016.1">
    <property type="nucleotide sequence ID" value="XM_058489305.1"/>
</dbReference>
<dbReference type="PANTHER" id="PTHR15492:SF1">
    <property type="entry name" value="CYCLIN-D1-BINDING PROTEIN 1"/>
    <property type="match status" value="1"/>
</dbReference>
<reference evidence="2 3" key="1">
    <citation type="submission" date="2023-03" db="EMBL/GenBank/DDBJ databases">
        <title>Genome sequence of Lichtheimia ornata CBS 291.66.</title>
        <authorList>
            <person name="Mohabir J.T."/>
            <person name="Shea T.P."/>
            <person name="Kurbessoian T."/>
            <person name="Berby B."/>
            <person name="Fontaine J."/>
            <person name="Livny J."/>
            <person name="Gnirke A."/>
            <person name="Stajich J.E."/>
            <person name="Cuomo C.A."/>
        </authorList>
    </citation>
    <scope>NUCLEOTIDE SEQUENCE [LARGE SCALE GENOMIC DNA]</scope>
    <source>
        <strain evidence="2">CBS 291.66</strain>
    </source>
</reference>
<evidence type="ECO:0000259" key="1">
    <source>
        <dbReference type="Pfam" id="PF13324"/>
    </source>
</evidence>
<organism evidence="2 3">
    <name type="scientific">Lichtheimia ornata</name>
    <dbReference type="NCBI Taxonomy" id="688661"/>
    <lineage>
        <taxon>Eukaryota</taxon>
        <taxon>Fungi</taxon>
        <taxon>Fungi incertae sedis</taxon>
        <taxon>Mucoromycota</taxon>
        <taxon>Mucoromycotina</taxon>
        <taxon>Mucoromycetes</taxon>
        <taxon>Mucorales</taxon>
        <taxon>Lichtheimiaceae</taxon>
        <taxon>Lichtheimia</taxon>
    </lineage>
</organism>
<name>A0AAD7XW18_9FUNG</name>
<proteinExistence type="predicted"/>
<evidence type="ECO:0000313" key="2">
    <source>
        <dbReference type="EMBL" id="KAJ8655103.1"/>
    </source>
</evidence>
<dbReference type="Gene3D" id="1.20.1410.10">
    <property type="entry name" value="I/LWEQ domain"/>
    <property type="match status" value="1"/>
</dbReference>
<gene>
    <name evidence="2" type="ORF">O0I10_009310</name>
</gene>